<accession>A0A6L2Q0I8</accession>
<evidence type="ECO:0000256" key="9">
    <source>
        <dbReference type="ARBA" id="ARBA00022786"/>
    </source>
</evidence>
<keyword evidence="8" id="KW-0677">Repeat</keyword>
<evidence type="ECO:0000256" key="12">
    <source>
        <dbReference type="ARBA" id="ARBA00023242"/>
    </source>
</evidence>
<dbReference type="InterPro" id="IPR001394">
    <property type="entry name" value="Peptidase_C19_UCH"/>
</dbReference>
<comment type="subcellular location">
    <subcellularLocation>
        <location evidence="3">Cytoplasm</location>
    </subcellularLocation>
    <subcellularLocation>
        <location evidence="2">Nucleus</location>
    </subcellularLocation>
</comment>
<feature type="non-terminal residue" evidence="16">
    <location>
        <position position="1193"/>
    </location>
</feature>
<protein>
    <recommendedName>
        <fullName evidence="13">Ubiquitin carboxyl-terminal hydrolase 48</fullName>
        <ecNumber evidence="5">3.4.19.12</ecNumber>
    </recommendedName>
</protein>
<comment type="similarity">
    <text evidence="4">Belongs to the peptidase C19 family.</text>
</comment>
<evidence type="ECO:0000256" key="10">
    <source>
        <dbReference type="ARBA" id="ARBA00022801"/>
    </source>
</evidence>
<keyword evidence="6" id="KW-0963">Cytoplasm</keyword>
<feature type="domain" description="DUSP" evidence="15">
    <location>
        <begin position="1075"/>
        <end position="1185"/>
    </location>
</feature>
<dbReference type="InParanoid" id="A0A6L2Q0I8"/>
<dbReference type="InterPro" id="IPR050164">
    <property type="entry name" value="Peptidase_C19"/>
</dbReference>
<keyword evidence="12" id="KW-0539">Nucleus</keyword>
<evidence type="ECO:0000256" key="1">
    <source>
        <dbReference type="ARBA" id="ARBA00000707"/>
    </source>
</evidence>
<dbReference type="CDD" id="cd02668">
    <property type="entry name" value="Peptidase_C19L"/>
    <property type="match status" value="1"/>
</dbReference>
<evidence type="ECO:0000259" key="15">
    <source>
        <dbReference type="PROSITE" id="PS51283"/>
    </source>
</evidence>
<dbReference type="Pfam" id="PF00443">
    <property type="entry name" value="UCH"/>
    <property type="match status" value="1"/>
</dbReference>
<keyword evidence="17" id="KW-1185">Reference proteome</keyword>
<dbReference type="GO" id="GO:0004843">
    <property type="term" value="F:cysteine-type deubiquitinase activity"/>
    <property type="evidence" value="ECO:0007669"/>
    <property type="project" value="UniProtKB-EC"/>
</dbReference>
<comment type="caution">
    <text evidence="16">The sequence shown here is derived from an EMBL/GenBank/DDBJ whole genome shotgun (WGS) entry which is preliminary data.</text>
</comment>
<dbReference type="InterPro" id="IPR028889">
    <property type="entry name" value="USP"/>
</dbReference>
<evidence type="ECO:0000256" key="3">
    <source>
        <dbReference type="ARBA" id="ARBA00004496"/>
    </source>
</evidence>
<dbReference type="SUPFAM" id="SSF54001">
    <property type="entry name" value="Cysteine proteinases"/>
    <property type="match status" value="1"/>
</dbReference>
<gene>
    <name evidence="16" type="ORF">Cfor_09123</name>
</gene>
<reference evidence="17" key="1">
    <citation type="submission" date="2020-01" db="EMBL/GenBank/DDBJ databases">
        <title>Draft genome sequence of the Termite Coptotermes fromosanus.</title>
        <authorList>
            <person name="Itakura S."/>
            <person name="Yosikawa Y."/>
            <person name="Umezawa K."/>
        </authorList>
    </citation>
    <scope>NUCLEOTIDE SEQUENCE [LARGE SCALE GENOMIC DNA]</scope>
</reference>
<dbReference type="SUPFAM" id="SSF143791">
    <property type="entry name" value="DUSP-like"/>
    <property type="match status" value="2"/>
</dbReference>
<dbReference type="FunFam" id="3.90.70.10:FF:000029">
    <property type="entry name" value="ubiquitin carboxyl-terminal hydrolase 48 isoform X1"/>
    <property type="match status" value="1"/>
</dbReference>
<feature type="domain" description="USP" evidence="14">
    <location>
        <begin position="96"/>
        <end position="429"/>
    </location>
</feature>
<dbReference type="InterPro" id="IPR038765">
    <property type="entry name" value="Papain-like_cys_pep_sf"/>
</dbReference>
<evidence type="ECO:0000256" key="5">
    <source>
        <dbReference type="ARBA" id="ARBA00012759"/>
    </source>
</evidence>
<dbReference type="GO" id="GO:0005829">
    <property type="term" value="C:cytosol"/>
    <property type="evidence" value="ECO:0007669"/>
    <property type="project" value="TreeGrafter"/>
</dbReference>
<evidence type="ECO:0000313" key="16">
    <source>
        <dbReference type="EMBL" id="GFG35467.1"/>
    </source>
</evidence>
<evidence type="ECO:0000256" key="13">
    <source>
        <dbReference type="ARBA" id="ARBA00035173"/>
    </source>
</evidence>
<proteinExistence type="inferred from homology"/>
<dbReference type="EMBL" id="BLKM01000550">
    <property type="protein sequence ID" value="GFG35467.1"/>
    <property type="molecule type" value="Genomic_DNA"/>
</dbReference>
<dbReference type="InterPro" id="IPR033841">
    <property type="entry name" value="Pep_USP48"/>
</dbReference>
<dbReference type="GO" id="GO:0006508">
    <property type="term" value="P:proteolysis"/>
    <property type="evidence" value="ECO:0007669"/>
    <property type="project" value="UniProtKB-KW"/>
</dbReference>
<keyword evidence="11" id="KW-0788">Thiol protease</keyword>
<dbReference type="AlphaFoldDB" id="A0A6L2Q0I8"/>
<dbReference type="InterPro" id="IPR018200">
    <property type="entry name" value="USP_CS"/>
</dbReference>
<dbReference type="InterPro" id="IPR035927">
    <property type="entry name" value="DUSP-like_sf"/>
</dbReference>
<dbReference type="GO" id="GO:0005634">
    <property type="term" value="C:nucleus"/>
    <property type="evidence" value="ECO:0007669"/>
    <property type="project" value="UniProtKB-SubCell"/>
</dbReference>
<dbReference type="Gene3D" id="3.90.70.10">
    <property type="entry name" value="Cysteine proteinases"/>
    <property type="match status" value="1"/>
</dbReference>
<evidence type="ECO:0000256" key="2">
    <source>
        <dbReference type="ARBA" id="ARBA00004123"/>
    </source>
</evidence>
<name>A0A6L2Q0I8_COPFO</name>
<dbReference type="PANTHER" id="PTHR24006">
    <property type="entry name" value="UBIQUITIN CARBOXYL-TERMINAL HYDROLASE"/>
    <property type="match status" value="1"/>
</dbReference>
<keyword evidence="10" id="KW-0378">Hydrolase</keyword>
<comment type="catalytic activity">
    <reaction evidence="1">
        <text>Thiol-dependent hydrolysis of ester, thioester, amide, peptide and isopeptide bonds formed by the C-terminal Gly of ubiquitin (a 76-residue protein attached to proteins as an intracellular targeting signal).</text>
        <dbReference type="EC" id="3.4.19.12"/>
    </reaction>
</comment>
<dbReference type="PROSITE" id="PS00972">
    <property type="entry name" value="USP_1"/>
    <property type="match status" value="1"/>
</dbReference>
<dbReference type="PROSITE" id="PS00973">
    <property type="entry name" value="USP_2"/>
    <property type="match status" value="1"/>
</dbReference>
<evidence type="ECO:0000259" key="14">
    <source>
        <dbReference type="PROSITE" id="PS50235"/>
    </source>
</evidence>
<dbReference type="PROSITE" id="PS50235">
    <property type="entry name" value="USP_3"/>
    <property type="match status" value="1"/>
</dbReference>
<sequence length="1193" mass="134502">MKTVRKEDMDKAAWSWADTTEPKDVTKEHVELSYRIKLGVCGPNSCRRNCRGNPRCLSGLGENKWLGPKAAAAAEDGWGVDIVDPNEERREAGMFVGLKNLGATCYVNSLLQLWFHNLKFRHAMYLWSPTEDPQEMYNITLRICEGKEYAPESSIGHLQLLFALLQFGRRRYVDPTAFILSLGLDTSTQQDAQEFSKLFISMLEERLSHQSSPLVKNIINEQFCGKYSYVTKCQQCGTESAQPSLFYELELNIAGHKTLADCLEEFLKKEKLEGADRYHCTVCKAKQDATRNIKLDELPPVLNLALMRFVFDRQKGSKKKLNSYLMFPENLDMSPYLNKPTGSLCYVLSAVLIHRGHSAYSGHYVAHICDSTTSTWYKFNDEVVEKMEGKNLKLGTEEDVDDGKKKSKPRVPKGFLMSSNAYMLVYTEAIQTEEQGSAEKKNNETGDKTGVEWILPERLSDLLKTEDQKFEDWVKEMNETKAVTVESGKARQQEMTKLYNMLPVTEDAPYEFISTDWLVKWLSGDDVQPVDNSPVVCPHGKLNPNSLTQTKCISSVAADILYSKYEGGPRLLGDVSMCLPCVKHKCYVIRLKNKTAEDNKRIMTLLKMKLDSSEPTFWVGKNSLRCWRKLVLREIEEVKGKSDSEKTSGFTSNCMEKVPGPCIDQCVDKMSCDSTTETGEESIFGEEKMSGKSSQKIPVEFKAFSSDEMECESSSASLNSVDTVQVTTQSKSEINLKSDNEQTCINKLETHSSISSPNFLCNNSVNNLQVYSFGRRRNAKAFAPHLRRTVVSDMDDVDGNAQAVEMEVSSTIKLGCEESQNLDTNIMFSDNSVTSSHEISASQMHGSEMDLSRNSFQRQEVAMLQKQIINSNKNIPENSVSGICTKNSVKALKPKPLSICLKTPGFGDDIIRSVEEVAIHEKYGQDLNKQRQDVTCKSQDIVQETMEESEVKTASDVLTGDVTVSDMDNGQQVEGQKQDCNLLCKDYDGEEEEDEEGFNDDVICTHGNLSTEESQRRLVPQQVWDILRSYFPFAKPFKQDATPCVSCQNLVMQGKAARDVCRQMATLQKESLLDLYYDRNRIPLSNSAALQQRQRQLSNQVLHLVSRDFIDSWRRFIRDPNRRDPESLIVNGSLLCAHGGLLYDPATSEESGSSSRFVVVAEAEWNALSKFYSADQDITVKRDLQSNTLTTEP</sequence>
<dbReference type="PROSITE" id="PS51283">
    <property type="entry name" value="DUSP"/>
    <property type="match status" value="1"/>
</dbReference>
<evidence type="ECO:0000256" key="7">
    <source>
        <dbReference type="ARBA" id="ARBA00022670"/>
    </source>
</evidence>
<evidence type="ECO:0000256" key="8">
    <source>
        <dbReference type="ARBA" id="ARBA00022737"/>
    </source>
</evidence>
<dbReference type="EC" id="3.4.19.12" evidence="5"/>
<dbReference type="InterPro" id="IPR006615">
    <property type="entry name" value="Pept_C19_DUSP"/>
</dbReference>
<evidence type="ECO:0000256" key="4">
    <source>
        <dbReference type="ARBA" id="ARBA00009085"/>
    </source>
</evidence>
<evidence type="ECO:0000313" key="17">
    <source>
        <dbReference type="Proteomes" id="UP000502823"/>
    </source>
</evidence>
<dbReference type="PANTHER" id="PTHR24006:SF722">
    <property type="entry name" value="UBIQUITIN CARBOXYL-TERMINAL HYDROLASE 48"/>
    <property type="match status" value="1"/>
</dbReference>
<organism evidence="16 17">
    <name type="scientific">Coptotermes formosanus</name>
    <name type="common">Formosan subterranean termite</name>
    <dbReference type="NCBI Taxonomy" id="36987"/>
    <lineage>
        <taxon>Eukaryota</taxon>
        <taxon>Metazoa</taxon>
        <taxon>Ecdysozoa</taxon>
        <taxon>Arthropoda</taxon>
        <taxon>Hexapoda</taxon>
        <taxon>Insecta</taxon>
        <taxon>Pterygota</taxon>
        <taxon>Neoptera</taxon>
        <taxon>Polyneoptera</taxon>
        <taxon>Dictyoptera</taxon>
        <taxon>Blattodea</taxon>
        <taxon>Blattoidea</taxon>
        <taxon>Termitoidae</taxon>
        <taxon>Rhinotermitidae</taxon>
        <taxon>Coptotermes</taxon>
    </lineage>
</organism>
<evidence type="ECO:0000256" key="6">
    <source>
        <dbReference type="ARBA" id="ARBA00022490"/>
    </source>
</evidence>
<dbReference type="GO" id="GO:0016579">
    <property type="term" value="P:protein deubiquitination"/>
    <property type="evidence" value="ECO:0007669"/>
    <property type="project" value="InterPro"/>
</dbReference>
<dbReference type="OrthoDB" id="289038at2759"/>
<keyword evidence="9" id="KW-0833">Ubl conjugation pathway</keyword>
<keyword evidence="7" id="KW-0645">Protease</keyword>
<evidence type="ECO:0000256" key="11">
    <source>
        <dbReference type="ARBA" id="ARBA00022807"/>
    </source>
</evidence>
<dbReference type="Proteomes" id="UP000502823">
    <property type="component" value="Unassembled WGS sequence"/>
</dbReference>